<reference evidence="1" key="2">
    <citation type="submission" date="2020-09" db="EMBL/GenBank/DDBJ databases">
        <authorList>
            <person name="Sun Q."/>
            <person name="Ohkuma M."/>
        </authorList>
    </citation>
    <scope>NUCLEOTIDE SEQUENCE</scope>
    <source>
        <strain evidence="1">JCM 4346</strain>
    </source>
</reference>
<keyword evidence="2" id="KW-1185">Reference proteome</keyword>
<sequence>MDVSGPPDVAWRLAQVWPDAELVLIGDEGHGLSGAATTEAVVAATDRFRPVRGRDVRP</sequence>
<evidence type="ECO:0000313" key="2">
    <source>
        <dbReference type="Proteomes" id="UP000658320"/>
    </source>
</evidence>
<accession>A0A918BTS4</accession>
<dbReference type="InterPro" id="IPR029058">
    <property type="entry name" value="AB_hydrolase_fold"/>
</dbReference>
<proteinExistence type="predicted"/>
<comment type="caution">
    <text evidence="1">The sequence shown here is derived from an EMBL/GenBank/DDBJ whole genome shotgun (WGS) entry which is preliminary data.</text>
</comment>
<dbReference type="SUPFAM" id="SSF53474">
    <property type="entry name" value="alpha/beta-Hydrolases"/>
    <property type="match status" value="1"/>
</dbReference>
<organism evidence="1 2">
    <name type="scientific">Streptomyces aurantiogriseus</name>
    <dbReference type="NCBI Taxonomy" id="66870"/>
    <lineage>
        <taxon>Bacteria</taxon>
        <taxon>Bacillati</taxon>
        <taxon>Actinomycetota</taxon>
        <taxon>Actinomycetes</taxon>
        <taxon>Kitasatosporales</taxon>
        <taxon>Streptomycetaceae</taxon>
        <taxon>Streptomyces</taxon>
    </lineage>
</organism>
<protein>
    <submittedName>
        <fullName evidence="1">Uncharacterized protein</fullName>
    </submittedName>
</protein>
<dbReference type="RefSeq" id="WP_308430570.1">
    <property type="nucleotide sequence ID" value="NZ_BMSX01000001.1"/>
</dbReference>
<dbReference type="AlphaFoldDB" id="A0A918BTS4"/>
<dbReference type="Gene3D" id="3.40.50.1820">
    <property type="entry name" value="alpha/beta hydrolase"/>
    <property type="match status" value="1"/>
</dbReference>
<dbReference type="Proteomes" id="UP000658320">
    <property type="component" value="Unassembled WGS sequence"/>
</dbReference>
<gene>
    <name evidence="1" type="ORF">GCM10010251_02740</name>
</gene>
<dbReference type="EMBL" id="BMSX01000001">
    <property type="protein sequence ID" value="GGQ91675.1"/>
    <property type="molecule type" value="Genomic_DNA"/>
</dbReference>
<name>A0A918BTS4_9ACTN</name>
<reference evidence="1" key="1">
    <citation type="journal article" date="2014" name="Int. J. Syst. Evol. Microbiol.">
        <title>Complete genome sequence of Corynebacterium casei LMG S-19264T (=DSM 44701T), isolated from a smear-ripened cheese.</title>
        <authorList>
            <consortium name="US DOE Joint Genome Institute (JGI-PGF)"/>
            <person name="Walter F."/>
            <person name="Albersmeier A."/>
            <person name="Kalinowski J."/>
            <person name="Ruckert C."/>
        </authorList>
    </citation>
    <scope>NUCLEOTIDE SEQUENCE</scope>
    <source>
        <strain evidence="1">JCM 4346</strain>
    </source>
</reference>
<evidence type="ECO:0000313" key="1">
    <source>
        <dbReference type="EMBL" id="GGQ91675.1"/>
    </source>
</evidence>